<sequence>MKKLELKKEVITTLNRKAMTQLWGGKGDEGDPGLPPSEENCLSIDFCDISSACVSILCGDTAICSSNTDCNPYSSECTDED</sequence>
<dbReference type="Proteomes" id="UP000004892">
    <property type="component" value="Unassembled WGS sequence"/>
</dbReference>
<accession>H1DID2</accession>
<gene>
    <name evidence="1" type="ORF">HMPREF9449_02161</name>
</gene>
<organism evidence="1 2">
    <name type="scientific">Odoribacter laneus YIT 12061</name>
    <dbReference type="NCBI Taxonomy" id="742817"/>
    <lineage>
        <taxon>Bacteria</taxon>
        <taxon>Pseudomonadati</taxon>
        <taxon>Bacteroidota</taxon>
        <taxon>Bacteroidia</taxon>
        <taxon>Bacteroidales</taxon>
        <taxon>Odoribacteraceae</taxon>
        <taxon>Odoribacter</taxon>
    </lineage>
</organism>
<proteinExistence type="predicted"/>
<dbReference type="PATRIC" id="fig|742817.3.peg.2310"/>
<dbReference type="AlphaFoldDB" id="H1DID2"/>
<dbReference type="EMBL" id="ADMC01000025">
    <property type="protein sequence ID" value="EHP46544.1"/>
    <property type="molecule type" value="Genomic_DNA"/>
</dbReference>
<keyword evidence="2" id="KW-1185">Reference proteome</keyword>
<protein>
    <submittedName>
        <fullName evidence="1">Uncharacterized protein</fullName>
    </submittedName>
</protein>
<name>H1DID2_9BACT</name>
<dbReference type="HOGENOM" id="CLU_2570438_0_0_10"/>
<comment type="caution">
    <text evidence="1">The sequence shown here is derived from an EMBL/GenBank/DDBJ whole genome shotgun (WGS) entry which is preliminary data.</text>
</comment>
<evidence type="ECO:0000313" key="2">
    <source>
        <dbReference type="Proteomes" id="UP000004892"/>
    </source>
</evidence>
<reference evidence="1 2" key="1">
    <citation type="submission" date="2012-01" db="EMBL/GenBank/DDBJ databases">
        <title>The Genome Sequence of Odoribacter laneus YIT 12061.</title>
        <authorList>
            <consortium name="The Broad Institute Genome Sequencing Platform"/>
            <person name="Earl A."/>
            <person name="Ward D."/>
            <person name="Feldgarden M."/>
            <person name="Gevers D."/>
            <person name="Morotomi M."/>
            <person name="Young S.K."/>
            <person name="Zeng Q."/>
            <person name="Gargeya S."/>
            <person name="Fitzgerald M."/>
            <person name="Haas B."/>
            <person name="Abouelleil A."/>
            <person name="Alvarado L."/>
            <person name="Arachchi H.M."/>
            <person name="Berlin A."/>
            <person name="Chapman S.B."/>
            <person name="Gearin G."/>
            <person name="Goldberg J."/>
            <person name="Griggs A."/>
            <person name="Gujja S."/>
            <person name="Hansen M."/>
            <person name="Heiman D."/>
            <person name="Howarth C."/>
            <person name="Larimer J."/>
            <person name="Lui A."/>
            <person name="MacDonald P.J.P."/>
            <person name="McCowen C."/>
            <person name="Montmayeur A."/>
            <person name="Murphy C."/>
            <person name="Neiman D."/>
            <person name="Pearson M."/>
            <person name="Priest M."/>
            <person name="Roberts A."/>
            <person name="Saif S."/>
            <person name="Shea T."/>
            <person name="Sisk P."/>
            <person name="Stolte C."/>
            <person name="Sykes S."/>
            <person name="Wortman J."/>
            <person name="Nusbaum C."/>
            <person name="Birren B."/>
        </authorList>
    </citation>
    <scope>NUCLEOTIDE SEQUENCE [LARGE SCALE GENOMIC DNA]</scope>
    <source>
        <strain evidence="1 2">YIT 12061</strain>
    </source>
</reference>
<evidence type="ECO:0000313" key="1">
    <source>
        <dbReference type="EMBL" id="EHP46544.1"/>
    </source>
</evidence>